<proteinExistence type="predicted"/>
<keyword evidence="1" id="KW-1133">Transmembrane helix</keyword>
<dbReference type="Proteomes" id="UP000481153">
    <property type="component" value="Unassembled WGS sequence"/>
</dbReference>
<dbReference type="OrthoDB" id="10299248at2759"/>
<name>A0A6G0W8Q7_9STRA</name>
<evidence type="ECO:0000256" key="1">
    <source>
        <dbReference type="SAM" id="Phobius"/>
    </source>
</evidence>
<organism evidence="2 3">
    <name type="scientific">Aphanomyces euteiches</name>
    <dbReference type="NCBI Taxonomy" id="100861"/>
    <lineage>
        <taxon>Eukaryota</taxon>
        <taxon>Sar</taxon>
        <taxon>Stramenopiles</taxon>
        <taxon>Oomycota</taxon>
        <taxon>Saprolegniomycetes</taxon>
        <taxon>Saprolegniales</taxon>
        <taxon>Verrucalvaceae</taxon>
        <taxon>Aphanomyces</taxon>
    </lineage>
</organism>
<comment type="caution">
    <text evidence="2">The sequence shown here is derived from an EMBL/GenBank/DDBJ whole genome shotgun (WGS) entry which is preliminary data.</text>
</comment>
<feature type="transmembrane region" description="Helical" evidence="1">
    <location>
        <begin position="105"/>
        <end position="126"/>
    </location>
</feature>
<dbReference type="EMBL" id="VJMJ01000303">
    <property type="protein sequence ID" value="KAF0723549.1"/>
    <property type="molecule type" value="Genomic_DNA"/>
</dbReference>
<protein>
    <submittedName>
        <fullName evidence="2">Uncharacterized protein</fullName>
    </submittedName>
</protein>
<keyword evidence="3" id="KW-1185">Reference proteome</keyword>
<evidence type="ECO:0000313" key="2">
    <source>
        <dbReference type="EMBL" id="KAF0723549.1"/>
    </source>
</evidence>
<evidence type="ECO:0000313" key="3">
    <source>
        <dbReference type="Proteomes" id="UP000481153"/>
    </source>
</evidence>
<reference evidence="2 3" key="1">
    <citation type="submission" date="2019-07" db="EMBL/GenBank/DDBJ databases">
        <title>Genomics analysis of Aphanomyces spp. identifies a new class of oomycete effector associated with host adaptation.</title>
        <authorList>
            <person name="Gaulin E."/>
        </authorList>
    </citation>
    <scope>NUCLEOTIDE SEQUENCE [LARGE SCALE GENOMIC DNA]</scope>
    <source>
        <strain evidence="2 3">ATCC 201684</strain>
    </source>
</reference>
<accession>A0A6G0W8Q7</accession>
<dbReference type="AlphaFoldDB" id="A0A6G0W8Q7"/>
<gene>
    <name evidence="2" type="ORF">Ae201684_017582</name>
</gene>
<keyword evidence="1" id="KW-0472">Membrane</keyword>
<dbReference type="VEuPathDB" id="FungiDB:AeMF1_002913"/>
<keyword evidence="1" id="KW-0812">Transmembrane</keyword>
<sequence length="203" mass="21656">MSRSCNLDQILVNWTNVASCHVDKALQTGSFNSTLLLAEDCANHACVDLLSALAVQNQPNCTLWDNVTATRWPLARLNTTICLPKSHAVSQQSIYSMAGSYAGRALSGGTIAIIVFAIILVIALIYCCCKASQKNATQGDQFVAAPETPAPAMPCAVPAPHESLFPQSYEHLFPAPQGGEFWGEFAQGFMEGMAGNNDEGGFV</sequence>